<evidence type="ECO:0000313" key="4">
    <source>
        <dbReference type="EMBL" id="NEW35463.1"/>
    </source>
</evidence>
<feature type="domain" description="Carrier" evidence="3">
    <location>
        <begin position="7"/>
        <end position="85"/>
    </location>
</feature>
<dbReference type="InterPro" id="IPR009081">
    <property type="entry name" value="PP-bd_ACP"/>
</dbReference>
<sequence>MNSTHLADLTSAVADLVVTATDGLIDTATARQSARTFADYGMSSLSFLRLIDALEITYGVEIDLETDLDAMRTVASIVDYLTARGVR</sequence>
<organism evidence="4 5">
    <name type="scientific">Nocardia cyriacigeorgica</name>
    <dbReference type="NCBI Taxonomy" id="135487"/>
    <lineage>
        <taxon>Bacteria</taxon>
        <taxon>Bacillati</taxon>
        <taxon>Actinomycetota</taxon>
        <taxon>Actinomycetes</taxon>
        <taxon>Mycobacteriales</taxon>
        <taxon>Nocardiaceae</taxon>
        <taxon>Nocardia</taxon>
    </lineage>
</organism>
<keyword evidence="1" id="KW-0596">Phosphopantetheine</keyword>
<name>A0A6P1CUY5_9NOCA</name>
<evidence type="ECO:0000259" key="3">
    <source>
        <dbReference type="PROSITE" id="PS50075"/>
    </source>
</evidence>
<dbReference type="PROSITE" id="PS50075">
    <property type="entry name" value="CARRIER"/>
    <property type="match status" value="1"/>
</dbReference>
<comment type="caution">
    <text evidence="4">The sequence shown here is derived from an EMBL/GenBank/DDBJ whole genome shotgun (WGS) entry which is preliminary data.</text>
</comment>
<protein>
    <submittedName>
        <fullName evidence="4">Acyl carrier protein</fullName>
    </submittedName>
</protein>
<dbReference type="Gene3D" id="1.10.1200.10">
    <property type="entry name" value="ACP-like"/>
    <property type="match status" value="1"/>
</dbReference>
<evidence type="ECO:0000256" key="1">
    <source>
        <dbReference type="ARBA" id="ARBA00022450"/>
    </source>
</evidence>
<dbReference type="AlphaFoldDB" id="A0A6P1CUY5"/>
<dbReference type="InterPro" id="IPR036736">
    <property type="entry name" value="ACP-like_sf"/>
</dbReference>
<reference evidence="4 5" key="1">
    <citation type="submission" date="2020-01" db="EMBL/GenBank/DDBJ databases">
        <title>Genetics and antimicrobial susceptibilities of Nocardia species isolated from the soil; a comparison with species isolated from humans.</title>
        <authorList>
            <person name="Carrasco G."/>
            <person name="Monzon S."/>
            <person name="Sansegundo M."/>
            <person name="Garcia E."/>
            <person name="Garrido N."/>
            <person name="Medina M.J."/>
            <person name="Villalon P."/>
            <person name="Ramirez-Arocha A.C."/>
            <person name="Jimenez P."/>
            <person name="Cuesta I."/>
            <person name="Valdezate S."/>
        </authorList>
    </citation>
    <scope>NUCLEOTIDE SEQUENCE [LARGE SCALE GENOMIC DNA]</scope>
    <source>
        <strain evidence="4 5">CNM20110626</strain>
    </source>
</reference>
<gene>
    <name evidence="4" type="ORF">GV791_23255</name>
</gene>
<evidence type="ECO:0000256" key="2">
    <source>
        <dbReference type="ARBA" id="ARBA00022553"/>
    </source>
</evidence>
<keyword evidence="2" id="KW-0597">Phosphoprotein</keyword>
<dbReference type="PROSITE" id="PS00012">
    <property type="entry name" value="PHOSPHOPANTETHEINE"/>
    <property type="match status" value="1"/>
</dbReference>
<accession>A0A6P1CUY5</accession>
<proteinExistence type="predicted"/>
<dbReference type="RefSeq" id="WP_163846725.1">
    <property type="nucleotide sequence ID" value="NZ_AP026979.1"/>
</dbReference>
<dbReference type="EMBL" id="JAAGVB010000045">
    <property type="protein sequence ID" value="NEW35463.1"/>
    <property type="molecule type" value="Genomic_DNA"/>
</dbReference>
<dbReference type="SUPFAM" id="SSF47336">
    <property type="entry name" value="ACP-like"/>
    <property type="match status" value="1"/>
</dbReference>
<dbReference type="Pfam" id="PF00550">
    <property type="entry name" value="PP-binding"/>
    <property type="match status" value="1"/>
</dbReference>
<dbReference type="Proteomes" id="UP000471166">
    <property type="component" value="Unassembled WGS sequence"/>
</dbReference>
<dbReference type="InterPro" id="IPR006162">
    <property type="entry name" value="Ppantetheine_attach_site"/>
</dbReference>
<evidence type="ECO:0000313" key="5">
    <source>
        <dbReference type="Proteomes" id="UP000471166"/>
    </source>
</evidence>